<dbReference type="EMBL" id="VSSQ01086445">
    <property type="protein sequence ID" value="MPN33777.1"/>
    <property type="molecule type" value="Genomic_DNA"/>
</dbReference>
<protein>
    <submittedName>
        <fullName evidence="1">Uncharacterized protein</fullName>
    </submittedName>
</protein>
<name>A0A645H442_9ZZZZ</name>
<organism evidence="1">
    <name type="scientific">bioreactor metagenome</name>
    <dbReference type="NCBI Taxonomy" id="1076179"/>
    <lineage>
        <taxon>unclassified sequences</taxon>
        <taxon>metagenomes</taxon>
        <taxon>ecological metagenomes</taxon>
    </lineage>
</organism>
<reference evidence="1" key="1">
    <citation type="submission" date="2019-08" db="EMBL/GenBank/DDBJ databases">
        <authorList>
            <person name="Kucharzyk K."/>
            <person name="Murdoch R.W."/>
            <person name="Higgins S."/>
            <person name="Loffler F."/>
        </authorList>
    </citation>
    <scope>NUCLEOTIDE SEQUENCE</scope>
</reference>
<gene>
    <name evidence="1" type="ORF">SDC9_181269</name>
</gene>
<evidence type="ECO:0000313" key="1">
    <source>
        <dbReference type="EMBL" id="MPN33777.1"/>
    </source>
</evidence>
<accession>A0A645H442</accession>
<sequence>MPDGFQGEEACHYFLALDPIQIDMDIRNKPYANAHQSPLKTLGRSGEPGIQALRQGIPDNIECKYGKSQN</sequence>
<comment type="caution">
    <text evidence="1">The sequence shown here is derived from an EMBL/GenBank/DDBJ whole genome shotgun (WGS) entry which is preliminary data.</text>
</comment>
<proteinExistence type="predicted"/>
<dbReference type="AlphaFoldDB" id="A0A645H442"/>